<dbReference type="CDD" id="cd12215">
    <property type="entry name" value="ChiC_BD"/>
    <property type="match status" value="2"/>
</dbReference>
<dbReference type="InterPro" id="IPR001223">
    <property type="entry name" value="Glyco_hydro18_cat"/>
</dbReference>
<feature type="domain" description="GH18" evidence="4">
    <location>
        <begin position="244"/>
        <end position="521"/>
    </location>
</feature>
<dbReference type="Proteomes" id="UP000297053">
    <property type="component" value="Chromosome"/>
</dbReference>
<dbReference type="InterPro" id="IPR000601">
    <property type="entry name" value="PKD_dom"/>
</dbReference>
<dbReference type="KEGG" id="halz:E5139_01895"/>
<feature type="compositionally biased region" description="Low complexity" evidence="2">
    <location>
        <begin position="172"/>
        <end position="182"/>
    </location>
</feature>
<dbReference type="CDD" id="cd00146">
    <property type="entry name" value="PKD"/>
    <property type="match status" value="1"/>
</dbReference>
<feature type="domain" description="PKD" evidence="3">
    <location>
        <begin position="152"/>
        <end position="233"/>
    </location>
</feature>
<evidence type="ECO:0000313" key="5">
    <source>
        <dbReference type="EMBL" id="QCD64450.1"/>
    </source>
</evidence>
<evidence type="ECO:0000256" key="1">
    <source>
        <dbReference type="ARBA" id="ARBA00022801"/>
    </source>
</evidence>
<evidence type="ECO:0000313" key="6">
    <source>
        <dbReference type="Proteomes" id="UP000297053"/>
    </source>
</evidence>
<evidence type="ECO:0000256" key="2">
    <source>
        <dbReference type="SAM" id="MobiDB-lite"/>
    </source>
</evidence>
<dbReference type="Gene3D" id="2.60.40.10">
    <property type="entry name" value="Immunoglobulins"/>
    <property type="match status" value="1"/>
</dbReference>
<dbReference type="PROSITE" id="PS50093">
    <property type="entry name" value="PKD"/>
    <property type="match status" value="1"/>
</dbReference>
<reference evidence="5 6" key="2">
    <citation type="submission" date="2019-04" db="EMBL/GenBank/DDBJ databases">
        <authorList>
            <person name="Yang S."/>
            <person name="Wei W."/>
        </authorList>
    </citation>
    <scope>NUCLEOTIDE SEQUENCE [LARGE SCALE GENOMIC DNA]</scope>
    <source>
        <strain evidence="6">ZP60</strain>
    </source>
</reference>
<dbReference type="AlphaFoldDB" id="A0A4D6K9D3"/>
<dbReference type="InterPro" id="IPR022409">
    <property type="entry name" value="PKD/Chitinase_dom"/>
</dbReference>
<dbReference type="PANTHER" id="PTHR42976">
    <property type="entry name" value="BIFUNCTIONAL CHITINASE/LYSOZYME-RELATED"/>
    <property type="match status" value="1"/>
</dbReference>
<dbReference type="InterPro" id="IPR013783">
    <property type="entry name" value="Ig-like_fold"/>
</dbReference>
<protein>
    <submittedName>
        <fullName evidence="5">PKD domain-containing protein</fullName>
    </submittedName>
</protein>
<dbReference type="SUPFAM" id="SSF51055">
    <property type="entry name" value="Carbohydrate binding domain"/>
    <property type="match status" value="2"/>
</dbReference>
<dbReference type="SUPFAM" id="SSF49299">
    <property type="entry name" value="PKD domain"/>
    <property type="match status" value="1"/>
</dbReference>
<dbReference type="PANTHER" id="PTHR42976:SF1">
    <property type="entry name" value="GH18 DOMAIN-CONTAINING PROTEIN-RELATED"/>
    <property type="match status" value="1"/>
</dbReference>
<dbReference type="PROSITE" id="PS51318">
    <property type="entry name" value="TAT"/>
    <property type="match status" value="1"/>
</dbReference>
<dbReference type="EMBL" id="CP039375">
    <property type="protein sequence ID" value="QCD64450.1"/>
    <property type="molecule type" value="Genomic_DNA"/>
</dbReference>
<dbReference type="Gene3D" id="3.20.20.80">
    <property type="entry name" value="Glycosidases"/>
    <property type="match status" value="1"/>
</dbReference>
<dbReference type="GO" id="GO:0005975">
    <property type="term" value="P:carbohydrate metabolic process"/>
    <property type="evidence" value="ECO:0007669"/>
    <property type="project" value="InterPro"/>
</dbReference>
<dbReference type="Pfam" id="PF02839">
    <property type="entry name" value="CBM_5_12"/>
    <property type="match status" value="2"/>
</dbReference>
<dbReference type="RefSeq" id="WP_015763871.1">
    <property type="nucleotide sequence ID" value="NZ_CP039375.1"/>
</dbReference>
<dbReference type="SMART" id="SM00089">
    <property type="entry name" value="PKD"/>
    <property type="match status" value="1"/>
</dbReference>
<dbReference type="Gene3D" id="2.10.10.20">
    <property type="entry name" value="Carbohydrate-binding module superfamily 5/12"/>
    <property type="match status" value="2"/>
</dbReference>
<dbReference type="InterPro" id="IPR017853">
    <property type="entry name" value="GH"/>
</dbReference>
<evidence type="ECO:0000259" key="4">
    <source>
        <dbReference type="PROSITE" id="PS51910"/>
    </source>
</evidence>
<gene>
    <name evidence="5" type="ORF">E5139_01895</name>
</gene>
<dbReference type="GO" id="GO:0004553">
    <property type="term" value="F:hydrolase activity, hydrolyzing O-glycosyl compounds"/>
    <property type="evidence" value="ECO:0007669"/>
    <property type="project" value="InterPro"/>
</dbReference>
<dbReference type="Pfam" id="PF00704">
    <property type="entry name" value="Glyco_hydro_18"/>
    <property type="match status" value="1"/>
</dbReference>
<dbReference type="InterPro" id="IPR036573">
    <property type="entry name" value="CBM_sf_5/12"/>
</dbReference>
<reference evidence="5 6" key="1">
    <citation type="submission" date="2019-04" db="EMBL/GenBank/DDBJ databases">
        <title>Complete genome sequence of Arthrobacter sp. ZXY-2 associated with effective atrazine degradation and salt adaptation.</title>
        <authorList>
            <person name="Zhao X."/>
        </authorList>
    </citation>
    <scope>NUCLEOTIDE SEQUENCE [LARGE SCALE GENOMIC DNA]</scope>
    <source>
        <strain evidence="6">ZP60</strain>
    </source>
</reference>
<dbReference type="SMART" id="SM00495">
    <property type="entry name" value="ChtBD3"/>
    <property type="match status" value="2"/>
</dbReference>
<dbReference type="InterPro" id="IPR003610">
    <property type="entry name" value="CBM5/12"/>
</dbReference>
<proteinExistence type="predicted"/>
<keyword evidence="1" id="KW-0378">Hydrolase</keyword>
<accession>A0A4D6K9D3</accession>
<dbReference type="PROSITE" id="PS51910">
    <property type="entry name" value="GH18_2"/>
    <property type="match status" value="1"/>
</dbReference>
<dbReference type="Pfam" id="PF18911">
    <property type="entry name" value="PKD_4"/>
    <property type="match status" value="1"/>
</dbReference>
<dbReference type="InterPro" id="IPR035986">
    <property type="entry name" value="PKD_dom_sf"/>
</dbReference>
<dbReference type="InterPro" id="IPR052750">
    <property type="entry name" value="GH18_Chitinase"/>
</dbReference>
<name>A0A4D6K9D3_9EURY</name>
<dbReference type="GeneID" id="42177650"/>
<feature type="region of interest" description="Disordered" evidence="2">
    <location>
        <begin position="75"/>
        <end position="105"/>
    </location>
</feature>
<evidence type="ECO:0000259" key="3">
    <source>
        <dbReference type="PROSITE" id="PS50093"/>
    </source>
</evidence>
<dbReference type="SUPFAM" id="SSF51445">
    <property type="entry name" value="(Trans)glycosidases"/>
    <property type="match status" value="1"/>
</dbReference>
<organism evidence="5 6">
    <name type="scientific">Halomicrobium mukohataei</name>
    <dbReference type="NCBI Taxonomy" id="57705"/>
    <lineage>
        <taxon>Archaea</taxon>
        <taxon>Methanobacteriati</taxon>
        <taxon>Methanobacteriota</taxon>
        <taxon>Stenosarchaea group</taxon>
        <taxon>Halobacteria</taxon>
        <taxon>Halobacteriales</taxon>
        <taxon>Haloarculaceae</taxon>
        <taxon>Halomicrobium</taxon>
    </lineage>
</organism>
<feature type="region of interest" description="Disordered" evidence="2">
    <location>
        <begin position="171"/>
        <end position="200"/>
    </location>
</feature>
<dbReference type="GO" id="GO:0030246">
    <property type="term" value="F:carbohydrate binding"/>
    <property type="evidence" value="ECO:0007669"/>
    <property type="project" value="InterPro"/>
</dbReference>
<dbReference type="InterPro" id="IPR006311">
    <property type="entry name" value="TAT_signal"/>
</dbReference>
<feature type="compositionally biased region" description="Acidic residues" evidence="2">
    <location>
        <begin position="85"/>
        <end position="94"/>
    </location>
</feature>
<dbReference type="GO" id="GO:0005576">
    <property type="term" value="C:extracellular region"/>
    <property type="evidence" value="ECO:0007669"/>
    <property type="project" value="InterPro"/>
</dbReference>
<sequence length="521" mass="55717">MKQTRRNILRKASALTALGIGASGIAAGADCSSVPEWDADATYTGGDQVTYDGALWTAEWWTQDEPSESANVWTREGACGGNGGDDGDDGDDSDSANCDDYPEYDSGATYTGGDRVIYDGRLWEAEWWTKGTEPAESQNVWTLVGTCGNFAPTAVASASPYSPEVGETVTFDGSDSSDQDGSVTSYEWSFDDGTTETGETVTRSYDANGEYTATLTVTDDAGATASDSVSVAVGDTSGGSEKEDDVFAPYQGTWGSLVDGTLNVDTDRVVVSFVGDATDDGEINPGWLTSGGQRPLTDYTDEIQTLQDNGIEVWVAIGGWDGRTVARDATDATELKNVYADILDTLGVTHLDIDDENANEAGRDGSVYEIRNEALAMLQDERPEVKISYTVPAGQGGIENRDYSPAKDMVSDAVQQGIDLSYVNIMTMGFSGDYTSIIPSAGQGTVDWLANVYPDKSEQERWEMLGVTPNVGEDNFTTDDASAIVDWAENEDLGLLSFWALYKSSAAEQAEIFATFESDED</sequence>